<feature type="compositionally biased region" description="Low complexity" evidence="1">
    <location>
        <begin position="211"/>
        <end position="223"/>
    </location>
</feature>
<dbReference type="PROSITE" id="PS51257">
    <property type="entry name" value="PROKAR_LIPOPROTEIN"/>
    <property type="match status" value="1"/>
</dbReference>
<dbReference type="EMBL" id="LAZR01000092">
    <property type="protein sequence ID" value="KKN92793.1"/>
    <property type="molecule type" value="Genomic_DNA"/>
</dbReference>
<accession>A0A0F9XL18</accession>
<dbReference type="InterPro" id="IPR019734">
    <property type="entry name" value="TPR_rpt"/>
</dbReference>
<dbReference type="SMART" id="SM00028">
    <property type="entry name" value="TPR"/>
    <property type="match status" value="2"/>
</dbReference>
<dbReference type="SUPFAM" id="SSF48452">
    <property type="entry name" value="TPR-like"/>
    <property type="match status" value="1"/>
</dbReference>
<feature type="region of interest" description="Disordered" evidence="1">
    <location>
        <begin position="38"/>
        <end position="67"/>
    </location>
</feature>
<proteinExistence type="predicted"/>
<protein>
    <recommendedName>
        <fullName evidence="3">Outer membrane lipoprotein BamD-like domain-containing protein</fullName>
    </recommendedName>
</protein>
<dbReference type="Pfam" id="PF13174">
    <property type="entry name" value="TPR_6"/>
    <property type="match status" value="1"/>
</dbReference>
<evidence type="ECO:0000256" key="1">
    <source>
        <dbReference type="SAM" id="MobiDB-lite"/>
    </source>
</evidence>
<gene>
    <name evidence="2" type="ORF">LCGC14_0205360</name>
</gene>
<comment type="caution">
    <text evidence="2">The sequence shown here is derived from an EMBL/GenBank/DDBJ whole genome shotgun (WGS) entry which is preliminary data.</text>
</comment>
<dbReference type="Gene3D" id="1.25.40.10">
    <property type="entry name" value="Tetratricopeptide repeat domain"/>
    <property type="match status" value="1"/>
</dbReference>
<evidence type="ECO:0008006" key="3">
    <source>
        <dbReference type="Google" id="ProtNLM"/>
    </source>
</evidence>
<dbReference type="AlphaFoldDB" id="A0A0F9XL18"/>
<feature type="region of interest" description="Disordered" evidence="1">
    <location>
        <begin position="195"/>
        <end position="223"/>
    </location>
</feature>
<sequence>MTERAQQDDAIRKPLGLWAVGALAACVALTAPVARGQVQGGANLPSGTRVGMGPAGEDPEKEKQRRKKRFDQLITKAQKLIADEKWLRARQSLDTARTLVTDRKADVPRLRNLYQQLENYGRSVLTQANEAYDQKRYAEAIDLYQQVAHVLKGLPAAKEAQASLQTAKADPQIKAHYAAMRAAALDRQIDRIIAEASSESSDRPDDGAATRPGPSSRPSDPGGRVAAIKLLAVDKQVAVIGIMEKIQRDYGKTAVAGRIADERVALTGDEEFMGPVRRARHAEDAERALKRARLYHKGGMLAKALKYYEDVVRRYPQTAAAETAGAEADALRLELGTPAGPDDNPP</sequence>
<name>A0A0F9XL18_9ZZZZ</name>
<organism evidence="2">
    <name type="scientific">marine sediment metagenome</name>
    <dbReference type="NCBI Taxonomy" id="412755"/>
    <lineage>
        <taxon>unclassified sequences</taxon>
        <taxon>metagenomes</taxon>
        <taxon>ecological metagenomes</taxon>
    </lineage>
</organism>
<reference evidence="2" key="1">
    <citation type="journal article" date="2015" name="Nature">
        <title>Complex archaea that bridge the gap between prokaryotes and eukaryotes.</title>
        <authorList>
            <person name="Spang A."/>
            <person name="Saw J.H."/>
            <person name="Jorgensen S.L."/>
            <person name="Zaremba-Niedzwiedzka K."/>
            <person name="Martijn J."/>
            <person name="Lind A.E."/>
            <person name="van Eijk R."/>
            <person name="Schleper C."/>
            <person name="Guy L."/>
            <person name="Ettema T.J."/>
        </authorList>
    </citation>
    <scope>NUCLEOTIDE SEQUENCE</scope>
</reference>
<evidence type="ECO:0000313" key="2">
    <source>
        <dbReference type="EMBL" id="KKN92793.1"/>
    </source>
</evidence>
<dbReference type="InterPro" id="IPR011990">
    <property type="entry name" value="TPR-like_helical_dom_sf"/>
</dbReference>